<organism evidence="1">
    <name type="scientific">Lepeophtheirus salmonis</name>
    <name type="common">Salmon louse</name>
    <name type="synonym">Caligus salmonis</name>
    <dbReference type="NCBI Taxonomy" id="72036"/>
    <lineage>
        <taxon>Eukaryota</taxon>
        <taxon>Metazoa</taxon>
        <taxon>Ecdysozoa</taxon>
        <taxon>Arthropoda</taxon>
        <taxon>Crustacea</taxon>
        <taxon>Multicrustacea</taxon>
        <taxon>Hexanauplia</taxon>
        <taxon>Copepoda</taxon>
        <taxon>Siphonostomatoida</taxon>
        <taxon>Caligidae</taxon>
        <taxon>Lepeophtheirus</taxon>
    </lineage>
</organism>
<reference evidence="1" key="1">
    <citation type="submission" date="2014-05" db="EMBL/GenBank/DDBJ databases">
        <authorList>
            <person name="Chronopoulou M."/>
        </authorList>
    </citation>
    <scope>NUCLEOTIDE SEQUENCE</scope>
    <source>
        <tissue evidence="1">Whole organism</tissue>
    </source>
</reference>
<protein>
    <submittedName>
        <fullName evidence="1">Uncharacterized protein</fullName>
    </submittedName>
</protein>
<name>A0A0K2T6U3_LEPSM</name>
<dbReference type="AlphaFoldDB" id="A0A0K2T6U3"/>
<proteinExistence type="predicted"/>
<accession>A0A0K2T6U3</accession>
<sequence length="95" mass="10643">MESSMRKTQMRYYSLNENTLAEKYGINLQSISQQRLPTLMSEKNSIFSIPHYGKCKFGFSGSGLRKNSISSEILSLASSSWGSINSGMESSFNKK</sequence>
<dbReference type="EMBL" id="HACA01003810">
    <property type="protein sequence ID" value="CDW21171.1"/>
    <property type="molecule type" value="Transcribed_RNA"/>
</dbReference>
<evidence type="ECO:0000313" key="1">
    <source>
        <dbReference type="EMBL" id="CDW21171.1"/>
    </source>
</evidence>